<feature type="region of interest" description="Disordered" evidence="1">
    <location>
        <begin position="702"/>
        <end position="725"/>
    </location>
</feature>
<dbReference type="Proteomes" id="UP000034841">
    <property type="component" value="Unassembled WGS sequence"/>
</dbReference>
<feature type="compositionally biased region" description="Polar residues" evidence="1">
    <location>
        <begin position="78"/>
        <end position="93"/>
    </location>
</feature>
<evidence type="ECO:0000256" key="1">
    <source>
        <dbReference type="SAM" id="MobiDB-lite"/>
    </source>
</evidence>
<evidence type="ECO:0000313" key="3">
    <source>
        <dbReference type="EMBL" id="KKF96804.1"/>
    </source>
</evidence>
<dbReference type="OrthoDB" id="5329403at2759"/>
<organism evidence="3 4">
    <name type="scientific">Ceratocystis fimbriata f. sp. platani</name>
    <dbReference type="NCBI Taxonomy" id="88771"/>
    <lineage>
        <taxon>Eukaryota</taxon>
        <taxon>Fungi</taxon>
        <taxon>Dikarya</taxon>
        <taxon>Ascomycota</taxon>
        <taxon>Pezizomycotina</taxon>
        <taxon>Sordariomycetes</taxon>
        <taxon>Hypocreomycetidae</taxon>
        <taxon>Microascales</taxon>
        <taxon>Ceratocystidaceae</taxon>
        <taxon>Ceratocystis</taxon>
    </lineage>
</organism>
<dbReference type="InterPro" id="IPR000210">
    <property type="entry name" value="BTB/POZ_dom"/>
</dbReference>
<evidence type="ECO:0000259" key="2">
    <source>
        <dbReference type="PROSITE" id="PS50097"/>
    </source>
</evidence>
<feature type="region of interest" description="Disordered" evidence="1">
    <location>
        <begin position="1"/>
        <end position="173"/>
    </location>
</feature>
<feature type="domain" description="BTB" evidence="2">
    <location>
        <begin position="457"/>
        <end position="528"/>
    </location>
</feature>
<dbReference type="EMBL" id="LBBL01000028">
    <property type="protein sequence ID" value="KKF96804.1"/>
    <property type="molecule type" value="Genomic_DNA"/>
</dbReference>
<feature type="compositionally biased region" description="Polar residues" evidence="1">
    <location>
        <begin position="41"/>
        <end position="59"/>
    </location>
</feature>
<comment type="caution">
    <text evidence="3">The sequence shown here is derived from an EMBL/GenBank/DDBJ whole genome shotgun (WGS) entry which is preliminary data.</text>
</comment>
<sequence length="860" mass="93147">MTSKDHTTSVASKPRKAAARKIVPALPIIGPNPAHRRDNKVASSTSVAKKTPLAPSSASIAPGDSASITSPPLKDISNGPNAISAVSSISTSDVPVPKQPAGIASSDPVATSKIAVSALLSENKQDPASQPVKQQPRYSHQPRQHSPDPVVQDNPPSPEKESANPTPKATTTSIISTGTTAAATSTAAKAQINGSSANFAPSSQRNDVSAYPYMQPGGPRVPFYAPRPRPPQVDLHFRHYNHHSTGSFQYPFRDSNTSSPGPQSTAFPPPGMPVNHNGIAGPDARRGGGGGAGVGANGYRPMPPVPFNGDYVQMDSYGRPINGINGYPAEMHNGPSNGFTHGPPSTPHSFHDSQSSGHGEENMANYPIYNQHPPHISGQNMIDDGRHQHQHQHQHHMSADMPHMMPPFMGPRHGLVGQHHHHLHNSHMGPPGPPNFGSAILPMLSHIKNQFNVDTFADCILEIRHGGPSPLRVPAHRLVLSQSNALRQVMLSSSSTPPQGESLPHVVLHVNSRFARSDAFIFALQYLYGYDLFAIPEPMPVGDGLTMAGNALDRFNFSLGYSIAGRILELPEVAARGARMALQFLAWETIEGALEFSLGDIPNRGLINVETPMDAASKTLVRGVIDFLIDNFPANFELDSSVADPLEYRRMPMSVPPGMAVPTSPLATLNMSATSKKEPRFSILRHHRGEKRLSNVSHIQFGDLTSTPEPTLEDKETPNTTPTTEPFAHFKVLSRVLINLPFDILKETLENDLQGGVNGWRNNTARSIVAKQIIDERERRRLSLQSAVIVGKAAGAEVSVILPRLQRYEPQALNAWDILCWKEYLEESTTKTNLLKKWVPVENTEKTPAGPRQTDFGLYP</sequence>
<evidence type="ECO:0000313" key="4">
    <source>
        <dbReference type="Proteomes" id="UP000034841"/>
    </source>
</evidence>
<accession>A0A0F8DLQ0</accession>
<gene>
    <name evidence="3" type="ORF">CFO_g875</name>
</gene>
<proteinExistence type="predicted"/>
<reference evidence="3 4" key="1">
    <citation type="submission" date="2015-04" db="EMBL/GenBank/DDBJ databases">
        <title>Genome sequence of Ceratocystis platani, a major pathogen of plane trees.</title>
        <authorList>
            <person name="Belbahri L."/>
        </authorList>
    </citation>
    <scope>NUCLEOTIDE SEQUENCE [LARGE SCALE GENOMIC DNA]</scope>
    <source>
        <strain evidence="3 4">CFO</strain>
    </source>
</reference>
<feature type="compositionally biased region" description="Polar residues" evidence="1">
    <location>
        <begin position="120"/>
        <end position="138"/>
    </location>
</feature>
<dbReference type="AlphaFoldDB" id="A0A0F8DLQ0"/>
<keyword evidence="4" id="KW-1185">Reference proteome</keyword>
<name>A0A0F8DLQ0_CERFI</name>
<protein>
    <recommendedName>
        <fullName evidence="2">BTB domain-containing protein</fullName>
    </recommendedName>
</protein>
<dbReference type="PROSITE" id="PS50097">
    <property type="entry name" value="BTB"/>
    <property type="match status" value="1"/>
</dbReference>